<organism evidence="2 3">
    <name type="scientific">Pseudomonas kulmbachensis</name>
    <dbReference type="NCBI Taxonomy" id="3043408"/>
    <lineage>
        <taxon>Bacteria</taxon>
        <taxon>Pseudomonadati</taxon>
        <taxon>Pseudomonadota</taxon>
        <taxon>Gammaproteobacteria</taxon>
        <taxon>Pseudomonadales</taxon>
        <taxon>Pseudomonadaceae</taxon>
        <taxon>Pseudomonas</taxon>
    </lineage>
</organism>
<comment type="caution">
    <text evidence="2">The sequence shown here is derived from an EMBL/GenBank/DDBJ whole genome shotgun (WGS) entry which is preliminary data.</text>
</comment>
<evidence type="ECO:0000313" key="2">
    <source>
        <dbReference type="EMBL" id="MFH6565219.1"/>
    </source>
</evidence>
<dbReference type="RefSeq" id="WP_321835836.1">
    <property type="nucleotide sequence ID" value="NZ_JBINXA010000004.1"/>
</dbReference>
<name>A0ABW7LVZ5_9PSED</name>
<evidence type="ECO:0000256" key="1">
    <source>
        <dbReference type="SAM" id="SignalP"/>
    </source>
</evidence>
<accession>A0ABW7LVZ5</accession>
<reference evidence="2 3" key="1">
    <citation type="submission" date="2024-10" db="EMBL/GenBank/DDBJ databases">
        <title>Aeromonas and Pseudomonas from the Cagarras Archipelago, Rio de Janeiro, Brazil.</title>
        <authorList>
            <person name="Canellas A.L.B."/>
            <person name="Laport M.S."/>
        </authorList>
    </citation>
    <scope>NUCLEOTIDE SEQUENCE [LARGE SCALE GENOMIC DNA]</scope>
    <source>
        <strain evidence="2 3">CPF-4</strain>
    </source>
</reference>
<dbReference type="Proteomes" id="UP001609821">
    <property type="component" value="Unassembled WGS sequence"/>
</dbReference>
<sequence length="146" mass="15612">MKRLCSFIFGLGLMAVGSAALAADEVLEVEIFNATAKAISPGNDFSWLESPENAGHDFVVEPSTSQELLYYLPASRGSETFTYRQGEQVCYFGFGHLTPGASNLNRWAQAKSVGAVTVGCAAELIAVSDDDEFSRNGGSRVLFTMG</sequence>
<proteinExistence type="predicted"/>
<dbReference type="EMBL" id="JBINXB010000003">
    <property type="protein sequence ID" value="MFH6565219.1"/>
    <property type="molecule type" value="Genomic_DNA"/>
</dbReference>
<evidence type="ECO:0000313" key="3">
    <source>
        <dbReference type="Proteomes" id="UP001609821"/>
    </source>
</evidence>
<feature type="signal peptide" evidence="1">
    <location>
        <begin position="1"/>
        <end position="22"/>
    </location>
</feature>
<keyword evidence="1" id="KW-0732">Signal</keyword>
<protein>
    <submittedName>
        <fullName evidence="2">Uncharacterized protein</fullName>
    </submittedName>
</protein>
<feature type="chain" id="PRO_5047188628" evidence="1">
    <location>
        <begin position="23"/>
        <end position="146"/>
    </location>
</feature>
<gene>
    <name evidence="2" type="ORF">ACHMWK_04385</name>
</gene>
<keyword evidence="3" id="KW-1185">Reference proteome</keyword>